<evidence type="ECO:0000256" key="5">
    <source>
        <dbReference type="ARBA" id="ARBA00022801"/>
    </source>
</evidence>
<feature type="chain" id="PRO_5042313887" description="Carboxypeptidase" evidence="7">
    <location>
        <begin position="20"/>
        <end position="553"/>
    </location>
</feature>
<evidence type="ECO:0000256" key="2">
    <source>
        <dbReference type="ARBA" id="ARBA00022645"/>
    </source>
</evidence>
<evidence type="ECO:0000313" key="9">
    <source>
        <dbReference type="EMBL" id="KAK3359146.1"/>
    </source>
</evidence>
<protein>
    <recommendedName>
        <fullName evidence="7">Carboxypeptidase</fullName>
        <ecNumber evidence="7">3.4.16.-</ecNumber>
    </recommendedName>
</protein>
<keyword evidence="6" id="KW-0325">Glycoprotein</keyword>
<organism evidence="9 10">
    <name type="scientific">Lasiosphaeria hispida</name>
    <dbReference type="NCBI Taxonomy" id="260671"/>
    <lineage>
        <taxon>Eukaryota</taxon>
        <taxon>Fungi</taxon>
        <taxon>Dikarya</taxon>
        <taxon>Ascomycota</taxon>
        <taxon>Pezizomycotina</taxon>
        <taxon>Sordariomycetes</taxon>
        <taxon>Sordariomycetidae</taxon>
        <taxon>Sordariales</taxon>
        <taxon>Lasiosphaeriaceae</taxon>
        <taxon>Lasiosphaeria</taxon>
    </lineage>
</organism>
<dbReference type="GO" id="GO:0004185">
    <property type="term" value="F:serine-type carboxypeptidase activity"/>
    <property type="evidence" value="ECO:0007669"/>
    <property type="project" value="UniProtKB-UniRule"/>
</dbReference>
<dbReference type="GO" id="GO:0006508">
    <property type="term" value="P:proteolysis"/>
    <property type="evidence" value="ECO:0007669"/>
    <property type="project" value="UniProtKB-KW"/>
</dbReference>
<sequence>MRFAALVSAVLLAATAATADKLGGKTALERANELRAKRFRGVRKPSNDNPFERKADVSSFLNANTTKFAVNGTAIPEVDFDAGESYAGSLPISSSPSEESNLFFWFFPSTNPAAKKEIIIWLNGGPGCSSLEGFIQENGPILWQYGTYKPVANPWSWHTLTNMVWVDQPIGTGFSTGKVTATSEEDVAKQFLGFWKNFIDTFSMQGYKVYIAGESYAGRYCPYIANAMLDAKDPTYYNMSGMLMYSPVIAATPIQISVPIIPFVNYWKGLFPFNDNIRSDLHATDKKCGFSDYLDQYLVFPPKGNLPSRLPGTDAQGQMLPVCDDIFFSVYAAVSELNPCFDFYQVATTCPLLWDVMGFPGSFPYSPAGAQIYFDRADVKAAIHAPPNVTWELCSSDDVFAGGDRSAPPILSVLPSVVDRTKNVIIGHGNLDMVLIGNGTLLALQNMTWGGKLGFQRRPTDPFYVPYSNIGTVGTDAGAGVFGTTITERGLTFSGINLAGHMLPQYAPSVAYRQVEFLLGRVNCLNCTVPFTTEKGTPPPQGRDLGFGTSSIP</sequence>
<dbReference type="InterPro" id="IPR029058">
    <property type="entry name" value="AB_hydrolase_fold"/>
</dbReference>
<dbReference type="InterPro" id="IPR018202">
    <property type="entry name" value="Ser_caboxypep_ser_AS"/>
</dbReference>
<keyword evidence="5 7" id="KW-0378">Hydrolase</keyword>
<dbReference type="Proteomes" id="UP001275084">
    <property type="component" value="Unassembled WGS sequence"/>
</dbReference>
<keyword evidence="10" id="KW-1185">Reference proteome</keyword>
<dbReference type="AlphaFoldDB" id="A0AAJ0HPU9"/>
<dbReference type="Pfam" id="PF00450">
    <property type="entry name" value="Peptidase_S10"/>
    <property type="match status" value="1"/>
</dbReference>
<dbReference type="SUPFAM" id="SSF53474">
    <property type="entry name" value="alpha/beta-Hydrolases"/>
    <property type="match status" value="1"/>
</dbReference>
<accession>A0AAJ0HPU9</accession>
<evidence type="ECO:0000313" key="10">
    <source>
        <dbReference type="Proteomes" id="UP001275084"/>
    </source>
</evidence>
<dbReference type="EC" id="3.4.16.-" evidence="7"/>
<reference evidence="9" key="2">
    <citation type="submission" date="2023-06" db="EMBL/GenBank/DDBJ databases">
        <authorList>
            <consortium name="Lawrence Berkeley National Laboratory"/>
            <person name="Haridas S."/>
            <person name="Hensen N."/>
            <person name="Bonometti L."/>
            <person name="Westerberg I."/>
            <person name="Brannstrom I.O."/>
            <person name="Guillou S."/>
            <person name="Cros-Aarteil S."/>
            <person name="Calhoun S."/>
            <person name="Kuo A."/>
            <person name="Mondo S."/>
            <person name="Pangilinan J."/>
            <person name="Riley R."/>
            <person name="Labutti K."/>
            <person name="Andreopoulos B."/>
            <person name="Lipzen A."/>
            <person name="Chen C."/>
            <person name="Yanf M."/>
            <person name="Daum C."/>
            <person name="Ng V."/>
            <person name="Clum A."/>
            <person name="Steindorff A."/>
            <person name="Ohm R."/>
            <person name="Martin F."/>
            <person name="Silar P."/>
            <person name="Natvig D."/>
            <person name="Lalanne C."/>
            <person name="Gautier V."/>
            <person name="Ament-Velasquez S.L."/>
            <person name="Kruys A."/>
            <person name="Hutchinson M.I."/>
            <person name="Powell A.J."/>
            <person name="Barry K."/>
            <person name="Miller A.N."/>
            <person name="Grigoriev I.V."/>
            <person name="Debuchy R."/>
            <person name="Gladieux P."/>
            <person name="Thoren M.H."/>
            <person name="Johannesson H."/>
        </authorList>
    </citation>
    <scope>NUCLEOTIDE SEQUENCE</scope>
    <source>
        <strain evidence="9">CBS 955.72</strain>
    </source>
</reference>
<evidence type="ECO:0000256" key="7">
    <source>
        <dbReference type="RuleBase" id="RU361156"/>
    </source>
</evidence>
<name>A0AAJ0HPU9_9PEZI</name>
<dbReference type="PANTHER" id="PTHR11802">
    <property type="entry name" value="SERINE PROTEASE FAMILY S10 SERINE CARBOXYPEPTIDASE"/>
    <property type="match status" value="1"/>
</dbReference>
<evidence type="ECO:0000256" key="8">
    <source>
        <dbReference type="SAM" id="MobiDB-lite"/>
    </source>
</evidence>
<dbReference type="Gene3D" id="3.40.50.1820">
    <property type="entry name" value="alpha/beta hydrolase"/>
    <property type="match status" value="1"/>
</dbReference>
<dbReference type="EMBL" id="JAUIQD010000002">
    <property type="protein sequence ID" value="KAK3359146.1"/>
    <property type="molecule type" value="Genomic_DNA"/>
</dbReference>
<reference evidence="9" key="1">
    <citation type="journal article" date="2023" name="Mol. Phylogenet. Evol.">
        <title>Genome-scale phylogeny and comparative genomics of the fungal order Sordariales.</title>
        <authorList>
            <person name="Hensen N."/>
            <person name="Bonometti L."/>
            <person name="Westerberg I."/>
            <person name="Brannstrom I.O."/>
            <person name="Guillou S."/>
            <person name="Cros-Aarteil S."/>
            <person name="Calhoun S."/>
            <person name="Haridas S."/>
            <person name="Kuo A."/>
            <person name="Mondo S."/>
            <person name="Pangilinan J."/>
            <person name="Riley R."/>
            <person name="LaButti K."/>
            <person name="Andreopoulos B."/>
            <person name="Lipzen A."/>
            <person name="Chen C."/>
            <person name="Yan M."/>
            <person name="Daum C."/>
            <person name="Ng V."/>
            <person name="Clum A."/>
            <person name="Steindorff A."/>
            <person name="Ohm R.A."/>
            <person name="Martin F."/>
            <person name="Silar P."/>
            <person name="Natvig D.O."/>
            <person name="Lalanne C."/>
            <person name="Gautier V."/>
            <person name="Ament-Velasquez S.L."/>
            <person name="Kruys A."/>
            <person name="Hutchinson M.I."/>
            <person name="Powell A.J."/>
            <person name="Barry K."/>
            <person name="Miller A.N."/>
            <person name="Grigoriev I.V."/>
            <person name="Debuchy R."/>
            <person name="Gladieux P."/>
            <person name="Hiltunen Thoren M."/>
            <person name="Johannesson H."/>
        </authorList>
    </citation>
    <scope>NUCLEOTIDE SEQUENCE</scope>
    <source>
        <strain evidence="9">CBS 955.72</strain>
    </source>
</reference>
<proteinExistence type="inferred from homology"/>
<feature type="region of interest" description="Disordered" evidence="8">
    <location>
        <begin position="533"/>
        <end position="553"/>
    </location>
</feature>
<gene>
    <name evidence="9" type="ORF">B0T25DRAFT_87928</name>
</gene>
<dbReference type="PROSITE" id="PS00131">
    <property type="entry name" value="CARBOXYPEPT_SER_SER"/>
    <property type="match status" value="1"/>
</dbReference>
<feature type="signal peptide" evidence="7">
    <location>
        <begin position="1"/>
        <end position="19"/>
    </location>
</feature>
<evidence type="ECO:0000256" key="3">
    <source>
        <dbReference type="ARBA" id="ARBA00022670"/>
    </source>
</evidence>
<keyword evidence="2 7" id="KW-0121">Carboxypeptidase</keyword>
<dbReference type="PRINTS" id="PR00724">
    <property type="entry name" value="CRBOXYPTASEC"/>
</dbReference>
<comment type="similarity">
    <text evidence="1 7">Belongs to the peptidase S10 family.</text>
</comment>
<keyword evidence="3 7" id="KW-0645">Protease</keyword>
<dbReference type="PANTHER" id="PTHR11802:SF479">
    <property type="entry name" value="CARBOXYPEPTIDASE"/>
    <property type="match status" value="1"/>
</dbReference>
<dbReference type="FunFam" id="3.40.50.1820:FF:000118">
    <property type="entry name" value="Carboxypeptidase"/>
    <property type="match status" value="1"/>
</dbReference>
<dbReference type="InterPro" id="IPR001563">
    <property type="entry name" value="Peptidase_S10"/>
</dbReference>
<evidence type="ECO:0000256" key="1">
    <source>
        <dbReference type="ARBA" id="ARBA00009431"/>
    </source>
</evidence>
<comment type="caution">
    <text evidence="9">The sequence shown here is derived from an EMBL/GenBank/DDBJ whole genome shotgun (WGS) entry which is preliminary data.</text>
</comment>
<keyword evidence="4 7" id="KW-0732">Signal</keyword>
<evidence type="ECO:0000256" key="4">
    <source>
        <dbReference type="ARBA" id="ARBA00022729"/>
    </source>
</evidence>
<evidence type="ECO:0000256" key="6">
    <source>
        <dbReference type="ARBA" id="ARBA00023180"/>
    </source>
</evidence>